<keyword evidence="1" id="KW-0812">Transmembrane</keyword>
<dbReference type="Pfam" id="PF11361">
    <property type="entry name" value="DUF3159"/>
    <property type="match status" value="1"/>
</dbReference>
<feature type="transmembrane region" description="Helical" evidence="1">
    <location>
        <begin position="164"/>
        <end position="186"/>
    </location>
</feature>
<feature type="transmembrane region" description="Helical" evidence="1">
    <location>
        <begin position="68"/>
        <end position="88"/>
    </location>
</feature>
<feature type="transmembrane region" description="Helical" evidence="1">
    <location>
        <begin position="37"/>
        <end position="62"/>
    </location>
</feature>
<evidence type="ECO:0000256" key="1">
    <source>
        <dbReference type="SAM" id="Phobius"/>
    </source>
</evidence>
<dbReference type="STRING" id="640635.SAMN04489806_2854"/>
<dbReference type="EMBL" id="FNRY01000001">
    <property type="protein sequence ID" value="SEC20511.1"/>
    <property type="molecule type" value="Genomic_DNA"/>
</dbReference>
<gene>
    <name evidence="2" type="ORF">SAMN04489806_2854</name>
</gene>
<sequence>MSGDDAHKDAVGDSVRRAAASSNLANLTAADTLTGRALLAAMGGVRGILEAVLPGLLFLVVFTVSQQLIAAIVAAGVVGVLFAVVRLAQRQSLTQALAGLVGIALSAGLALLNDKPEDYYVLGFWTNGTYLAALLISVLIGWPLVGVVVGLLTGEGANWRGHRALRRIYGGITLVWAAMFAARLVVQLPLYFAGNVEALGALRLLMGVPLYAPVLVATWLVVSAIRRRTGPRENAEPA</sequence>
<dbReference type="InterPro" id="IPR016566">
    <property type="entry name" value="UCP010219"/>
</dbReference>
<reference evidence="2 3" key="1">
    <citation type="submission" date="2016-10" db="EMBL/GenBank/DDBJ databases">
        <authorList>
            <person name="de Groot N.N."/>
        </authorList>
    </citation>
    <scope>NUCLEOTIDE SEQUENCE [LARGE SCALE GENOMIC DNA]</scope>
    <source>
        <strain evidence="2 3">DSM 21799</strain>
    </source>
</reference>
<evidence type="ECO:0008006" key="4">
    <source>
        <dbReference type="Google" id="ProtNLM"/>
    </source>
</evidence>
<feature type="transmembrane region" description="Helical" evidence="1">
    <location>
        <begin position="95"/>
        <end position="112"/>
    </location>
</feature>
<proteinExistence type="predicted"/>
<keyword evidence="1" id="KW-0472">Membrane</keyword>
<feature type="transmembrane region" description="Helical" evidence="1">
    <location>
        <begin position="132"/>
        <end position="152"/>
    </location>
</feature>
<organism evidence="2 3">
    <name type="scientific">Paramicrobacterium humi</name>
    <dbReference type="NCBI Taxonomy" id="640635"/>
    <lineage>
        <taxon>Bacteria</taxon>
        <taxon>Bacillati</taxon>
        <taxon>Actinomycetota</taxon>
        <taxon>Actinomycetes</taxon>
        <taxon>Micrococcales</taxon>
        <taxon>Microbacteriaceae</taxon>
        <taxon>Paramicrobacterium</taxon>
    </lineage>
</organism>
<evidence type="ECO:0000313" key="3">
    <source>
        <dbReference type="Proteomes" id="UP000199183"/>
    </source>
</evidence>
<dbReference type="OrthoDB" id="5244221at2"/>
<keyword evidence="3" id="KW-1185">Reference proteome</keyword>
<evidence type="ECO:0000313" key="2">
    <source>
        <dbReference type="EMBL" id="SEC20511.1"/>
    </source>
</evidence>
<dbReference type="AlphaFoldDB" id="A0A1H4QLY4"/>
<dbReference type="PIRSF" id="PIRSF010219">
    <property type="entry name" value="UCP010219"/>
    <property type="match status" value="1"/>
</dbReference>
<accession>A0A1H4QLY4</accession>
<feature type="transmembrane region" description="Helical" evidence="1">
    <location>
        <begin position="198"/>
        <end position="222"/>
    </location>
</feature>
<name>A0A1H4QLY4_9MICO</name>
<dbReference type="Proteomes" id="UP000199183">
    <property type="component" value="Unassembled WGS sequence"/>
</dbReference>
<dbReference type="RefSeq" id="WP_091185874.1">
    <property type="nucleotide sequence ID" value="NZ_FNRY01000001.1"/>
</dbReference>
<protein>
    <recommendedName>
        <fullName evidence="4">DUF3159 domain-containing protein</fullName>
    </recommendedName>
</protein>
<keyword evidence="1" id="KW-1133">Transmembrane helix</keyword>